<organism evidence="1 2">
    <name type="scientific">Flavobacterium nitrogenifigens</name>
    <dbReference type="NCBI Taxonomy" id="1617283"/>
    <lineage>
        <taxon>Bacteria</taxon>
        <taxon>Pseudomonadati</taxon>
        <taxon>Bacteroidota</taxon>
        <taxon>Flavobacteriia</taxon>
        <taxon>Flavobacteriales</taxon>
        <taxon>Flavobacteriaceae</taxon>
        <taxon>Flavobacterium</taxon>
    </lineage>
</organism>
<name>A0A7W7IYW4_9FLAO</name>
<dbReference type="EMBL" id="JACHLD010000005">
    <property type="protein sequence ID" value="MBB4803077.1"/>
    <property type="molecule type" value="Genomic_DNA"/>
</dbReference>
<reference evidence="1 2" key="1">
    <citation type="submission" date="2020-08" db="EMBL/GenBank/DDBJ databases">
        <title>Functional genomics of gut bacteria from endangered species of beetles.</title>
        <authorList>
            <person name="Carlos-Shanley C."/>
        </authorList>
    </citation>
    <scope>NUCLEOTIDE SEQUENCE [LARGE SCALE GENOMIC DNA]</scope>
    <source>
        <strain evidence="1 2">S00142</strain>
    </source>
</reference>
<evidence type="ECO:0000313" key="2">
    <source>
        <dbReference type="Proteomes" id="UP000561681"/>
    </source>
</evidence>
<accession>A0A7W7IYW4</accession>
<dbReference type="Proteomes" id="UP000561681">
    <property type="component" value="Unassembled WGS sequence"/>
</dbReference>
<keyword evidence="2" id="KW-1185">Reference proteome</keyword>
<gene>
    <name evidence="1" type="ORF">HNP37_003152</name>
</gene>
<protein>
    <submittedName>
        <fullName evidence="1">Uncharacterized protein</fullName>
    </submittedName>
</protein>
<proteinExistence type="predicted"/>
<dbReference type="AlphaFoldDB" id="A0A7W7IYW4"/>
<comment type="caution">
    <text evidence="1">The sequence shown here is derived from an EMBL/GenBank/DDBJ whole genome shotgun (WGS) entry which is preliminary data.</text>
</comment>
<evidence type="ECO:0000313" key="1">
    <source>
        <dbReference type="EMBL" id="MBB4803077.1"/>
    </source>
</evidence>
<sequence>MNIIYNVYTSISDLLLSDFLFEIEFYTNKSKSLDEYNKKHNTPASASVPLVPAIKVKANHKIVTSDAQDSKYKKNKFFLIFIQKK</sequence>